<dbReference type="GO" id="GO:0046872">
    <property type="term" value="F:metal ion binding"/>
    <property type="evidence" value="ECO:0007669"/>
    <property type="project" value="UniProtKB-KW"/>
</dbReference>
<comment type="subcellular location">
    <subcellularLocation>
        <location evidence="2">Nucleus</location>
    </subcellularLocation>
</comment>
<comment type="similarity">
    <text evidence="3">Belongs to the HARBI1 family.</text>
</comment>
<evidence type="ECO:0000256" key="7">
    <source>
        <dbReference type="ARBA" id="ARBA00023242"/>
    </source>
</evidence>
<organism evidence="9 10">
    <name type="scientific">Magallana gigas</name>
    <name type="common">Pacific oyster</name>
    <name type="synonym">Crassostrea gigas</name>
    <dbReference type="NCBI Taxonomy" id="29159"/>
    <lineage>
        <taxon>Eukaryota</taxon>
        <taxon>Metazoa</taxon>
        <taxon>Spiralia</taxon>
        <taxon>Lophotrochozoa</taxon>
        <taxon>Mollusca</taxon>
        <taxon>Bivalvia</taxon>
        <taxon>Autobranchia</taxon>
        <taxon>Pteriomorphia</taxon>
        <taxon>Ostreida</taxon>
        <taxon>Ostreoidea</taxon>
        <taxon>Ostreidae</taxon>
        <taxon>Magallana</taxon>
    </lineage>
</organism>
<dbReference type="GO" id="GO:0004518">
    <property type="term" value="F:nuclease activity"/>
    <property type="evidence" value="ECO:0007669"/>
    <property type="project" value="UniProtKB-KW"/>
</dbReference>
<reference evidence="9" key="1">
    <citation type="submission" date="2022-08" db="UniProtKB">
        <authorList>
            <consortium name="EnsemblMetazoa"/>
        </authorList>
    </citation>
    <scope>IDENTIFICATION</scope>
    <source>
        <strain evidence="9">05x7-T-G4-1.051#20</strain>
    </source>
</reference>
<dbReference type="InterPro" id="IPR027806">
    <property type="entry name" value="HARBI1_dom"/>
</dbReference>
<evidence type="ECO:0000313" key="10">
    <source>
        <dbReference type="Proteomes" id="UP000005408"/>
    </source>
</evidence>
<feature type="domain" description="DDE Tnp4" evidence="8">
    <location>
        <begin position="1"/>
        <end position="123"/>
    </location>
</feature>
<evidence type="ECO:0000313" key="9">
    <source>
        <dbReference type="EnsemblMetazoa" id="G33577.1:cds"/>
    </source>
</evidence>
<keyword evidence="10" id="KW-1185">Reference proteome</keyword>
<evidence type="ECO:0000256" key="6">
    <source>
        <dbReference type="ARBA" id="ARBA00022801"/>
    </source>
</evidence>
<dbReference type="InterPro" id="IPR045249">
    <property type="entry name" value="HARBI1-like"/>
</dbReference>
<dbReference type="PANTHER" id="PTHR22930:SF267">
    <property type="entry name" value="NUCLEASE HARBI1-RELATED"/>
    <property type="match status" value="1"/>
</dbReference>
<evidence type="ECO:0000256" key="3">
    <source>
        <dbReference type="ARBA" id="ARBA00006958"/>
    </source>
</evidence>
<evidence type="ECO:0000256" key="4">
    <source>
        <dbReference type="ARBA" id="ARBA00022722"/>
    </source>
</evidence>
<accession>A0A8W8MK25</accession>
<dbReference type="AlphaFoldDB" id="A0A8W8MK25"/>
<evidence type="ECO:0000259" key="8">
    <source>
        <dbReference type="Pfam" id="PF13359"/>
    </source>
</evidence>
<dbReference type="EnsemblMetazoa" id="G33577.1">
    <property type="protein sequence ID" value="G33577.1:cds"/>
    <property type="gene ID" value="G33577"/>
</dbReference>
<evidence type="ECO:0000256" key="2">
    <source>
        <dbReference type="ARBA" id="ARBA00004123"/>
    </source>
</evidence>
<dbReference type="Proteomes" id="UP000005408">
    <property type="component" value="Unassembled WGS sequence"/>
</dbReference>
<dbReference type="PANTHER" id="PTHR22930">
    <property type="match status" value="1"/>
</dbReference>
<keyword evidence="6" id="KW-0378">Hydrolase</keyword>
<keyword evidence="4" id="KW-0540">Nuclease</keyword>
<keyword evidence="7" id="KW-0539">Nucleus</keyword>
<comment type="cofactor">
    <cofactor evidence="1">
        <name>a divalent metal cation</name>
        <dbReference type="ChEBI" id="CHEBI:60240"/>
    </cofactor>
</comment>
<dbReference type="GO" id="GO:0016787">
    <property type="term" value="F:hydrolase activity"/>
    <property type="evidence" value="ECO:0007669"/>
    <property type="project" value="UniProtKB-KW"/>
</dbReference>
<dbReference type="GO" id="GO:0005634">
    <property type="term" value="C:nucleus"/>
    <property type="evidence" value="ECO:0007669"/>
    <property type="project" value="UniProtKB-SubCell"/>
</dbReference>
<dbReference type="Pfam" id="PF13359">
    <property type="entry name" value="DDE_Tnp_4"/>
    <property type="match status" value="1"/>
</dbReference>
<name>A0A8W8MK25_MAGGI</name>
<proteinExistence type="inferred from homology"/>
<protein>
    <recommendedName>
        <fullName evidence="8">DDE Tnp4 domain-containing protein</fullName>
    </recommendedName>
</protein>
<sequence length="169" mass="18752">MNVQVVADASLRFTNLVCKWPGSTHDAFMFSNSALKTHMETRVDGWLLGDSAYALRMMTPKANPSSQAEENYNSAHSKTRVVVERALGVCKSRFRCIHKSGGMLLFTPAKSVQIITAVFKLHNLCMDIKLPVDDMELNFRPDQGVPQPGANADAAGQTVRQRLIQRFAL</sequence>
<evidence type="ECO:0000256" key="5">
    <source>
        <dbReference type="ARBA" id="ARBA00022723"/>
    </source>
</evidence>
<keyword evidence="5" id="KW-0479">Metal-binding</keyword>
<evidence type="ECO:0000256" key="1">
    <source>
        <dbReference type="ARBA" id="ARBA00001968"/>
    </source>
</evidence>
<dbReference type="OMA" id="HEINNDA"/>